<gene>
    <name evidence="2" type="ORF">RM573_13000</name>
</gene>
<accession>A0ABU3A400</accession>
<dbReference type="RefSeq" id="WP_311582748.1">
    <property type="nucleotide sequence ID" value="NZ_JAVRIF010000007.1"/>
</dbReference>
<feature type="region of interest" description="Disordered" evidence="1">
    <location>
        <begin position="56"/>
        <end position="77"/>
    </location>
</feature>
<reference evidence="2 3" key="1">
    <citation type="submission" date="2023-09" db="EMBL/GenBank/DDBJ databases">
        <authorList>
            <person name="Rey-Velasco X."/>
        </authorList>
    </citation>
    <scope>NUCLEOTIDE SEQUENCE [LARGE SCALE GENOMIC DNA]</scope>
    <source>
        <strain evidence="2 3">W431</strain>
    </source>
</reference>
<keyword evidence="3" id="KW-1185">Reference proteome</keyword>
<evidence type="ECO:0000313" key="2">
    <source>
        <dbReference type="EMBL" id="MDT0604520.1"/>
    </source>
</evidence>
<proteinExistence type="predicted"/>
<comment type="caution">
    <text evidence="2">The sequence shown here is derived from an EMBL/GenBank/DDBJ whole genome shotgun (WGS) entry which is preliminary data.</text>
</comment>
<dbReference type="EMBL" id="JAVRIF010000007">
    <property type="protein sequence ID" value="MDT0604520.1"/>
    <property type="molecule type" value="Genomic_DNA"/>
</dbReference>
<evidence type="ECO:0000313" key="3">
    <source>
        <dbReference type="Proteomes" id="UP001266357"/>
    </source>
</evidence>
<protein>
    <submittedName>
        <fullName evidence="2">Uncharacterized protein</fullName>
    </submittedName>
</protein>
<evidence type="ECO:0000256" key="1">
    <source>
        <dbReference type="SAM" id="MobiDB-lite"/>
    </source>
</evidence>
<name>A0ABU3A400_9GAMM</name>
<sequence>MALFSWFNGSKKATSLTVKNDHIDEKISSFNASTMWPTAKVRRNIIVKQQQMIDAIKNKETTIPPSSHTEAEESTNR</sequence>
<dbReference type="Proteomes" id="UP001266357">
    <property type="component" value="Unassembled WGS sequence"/>
</dbReference>
<organism evidence="2 3">
    <name type="scientific">Thalassotalea castellviae</name>
    <dbReference type="NCBI Taxonomy" id="3075612"/>
    <lineage>
        <taxon>Bacteria</taxon>
        <taxon>Pseudomonadati</taxon>
        <taxon>Pseudomonadota</taxon>
        <taxon>Gammaproteobacteria</taxon>
        <taxon>Alteromonadales</taxon>
        <taxon>Colwelliaceae</taxon>
        <taxon>Thalassotalea</taxon>
    </lineage>
</organism>